<dbReference type="AlphaFoldDB" id="A0A162MGT9"/>
<evidence type="ECO:0000313" key="3">
    <source>
        <dbReference type="Proteomes" id="UP000076874"/>
    </source>
</evidence>
<reference evidence="2 3" key="1">
    <citation type="journal article" date="2016" name="Genome Biol. Evol.">
        <title>Divergent and convergent evolution of fungal pathogenicity.</title>
        <authorList>
            <person name="Shang Y."/>
            <person name="Xiao G."/>
            <person name="Zheng P."/>
            <person name="Cen K."/>
            <person name="Zhan S."/>
            <person name="Wang C."/>
        </authorList>
    </citation>
    <scope>NUCLEOTIDE SEQUENCE [LARGE SCALE GENOMIC DNA]</scope>
    <source>
        <strain evidence="2 3">RCEF 264</strain>
    </source>
</reference>
<accession>A0A162MGT9</accession>
<evidence type="ECO:0000313" key="2">
    <source>
        <dbReference type="EMBL" id="OAA55860.1"/>
    </source>
</evidence>
<proteinExistence type="predicted"/>
<protein>
    <submittedName>
        <fullName evidence="2">Uncharacterized protein</fullName>
    </submittedName>
</protein>
<sequence length="150" mass="16284">MDKTTMNCARPDSSAAPETAVLTKKPMGLASGFVLHGSQATYVDSSHWSSILEDIRGIREQLSSSAIQAESGSEVDMSAPSTDMTLGREASTGFDLTFGSVRTLDLDQILEALPRRQICDSLVSQYFQSRFTILRASYDGQPENEACPAR</sequence>
<name>A0A162MGT9_9HYPO</name>
<feature type="region of interest" description="Disordered" evidence="1">
    <location>
        <begin position="66"/>
        <end position="86"/>
    </location>
</feature>
<dbReference type="STRING" id="1081102.A0A162MGT9"/>
<comment type="caution">
    <text evidence="2">The sequence shown here is derived from an EMBL/GenBank/DDBJ whole genome shotgun (WGS) entry which is preliminary data.</text>
</comment>
<dbReference type="EMBL" id="AZHD01000018">
    <property type="protein sequence ID" value="OAA55860.1"/>
    <property type="molecule type" value="Genomic_DNA"/>
</dbReference>
<evidence type="ECO:0000256" key="1">
    <source>
        <dbReference type="SAM" id="MobiDB-lite"/>
    </source>
</evidence>
<organism evidence="2 3">
    <name type="scientific">Niveomyces insectorum RCEF 264</name>
    <dbReference type="NCBI Taxonomy" id="1081102"/>
    <lineage>
        <taxon>Eukaryota</taxon>
        <taxon>Fungi</taxon>
        <taxon>Dikarya</taxon>
        <taxon>Ascomycota</taxon>
        <taxon>Pezizomycotina</taxon>
        <taxon>Sordariomycetes</taxon>
        <taxon>Hypocreomycetidae</taxon>
        <taxon>Hypocreales</taxon>
        <taxon>Cordycipitaceae</taxon>
        <taxon>Niveomyces</taxon>
    </lineage>
</organism>
<keyword evidence="3" id="KW-1185">Reference proteome</keyword>
<dbReference type="Proteomes" id="UP000076874">
    <property type="component" value="Unassembled WGS sequence"/>
</dbReference>
<dbReference type="OrthoDB" id="5431381at2759"/>
<gene>
    <name evidence="2" type="ORF">SPI_08067</name>
</gene>